<evidence type="ECO:0000256" key="4">
    <source>
        <dbReference type="ARBA" id="ARBA00023239"/>
    </source>
</evidence>
<evidence type="ECO:0000256" key="2">
    <source>
        <dbReference type="ARBA" id="ARBA00006472"/>
    </source>
</evidence>
<dbReference type="GO" id="GO:0008124">
    <property type="term" value="F:4-alpha-hydroxytetrahydrobiopterin dehydratase activity"/>
    <property type="evidence" value="ECO:0007669"/>
    <property type="project" value="UniProtKB-EC"/>
</dbReference>
<dbReference type="Gene3D" id="3.30.1360.20">
    <property type="entry name" value="Transcriptional coactivator/pterin dehydratase"/>
    <property type="match status" value="1"/>
</dbReference>
<dbReference type="EC" id="4.2.1.96" evidence="3"/>
<dbReference type="EMBL" id="GEBQ01014037">
    <property type="protein sequence ID" value="JAT25940.1"/>
    <property type="molecule type" value="Transcribed_RNA"/>
</dbReference>
<dbReference type="GO" id="GO:0006729">
    <property type="term" value="P:tetrahydrobiopterin biosynthetic process"/>
    <property type="evidence" value="ECO:0007669"/>
    <property type="project" value="InterPro"/>
</dbReference>
<dbReference type="SUPFAM" id="SSF55248">
    <property type="entry name" value="PCD-like"/>
    <property type="match status" value="1"/>
</dbReference>
<comment type="catalytic activity">
    <reaction evidence="1">
        <text>(4aS,6R)-4a-hydroxy-L-erythro-5,6,7,8-tetrahydrobiopterin = (6R)-L-erythro-6,7-dihydrobiopterin + H2O</text>
        <dbReference type="Rhea" id="RHEA:11920"/>
        <dbReference type="ChEBI" id="CHEBI:15377"/>
        <dbReference type="ChEBI" id="CHEBI:15642"/>
        <dbReference type="ChEBI" id="CHEBI:43120"/>
        <dbReference type="EC" id="4.2.1.96"/>
    </reaction>
</comment>
<evidence type="ECO:0000256" key="3">
    <source>
        <dbReference type="ARBA" id="ARBA00013252"/>
    </source>
</evidence>
<dbReference type="InterPro" id="IPR001533">
    <property type="entry name" value="Pterin_deHydtase"/>
</dbReference>
<dbReference type="PANTHER" id="PTHR12599:SF0">
    <property type="entry name" value="PTERIN-4-ALPHA-CARBINOLAMINE DEHYDRATASE"/>
    <property type="match status" value="1"/>
</dbReference>
<accession>A0A1B6LTL2</accession>
<dbReference type="HAMAP" id="MF_00434">
    <property type="entry name" value="Pterin_4_alpha"/>
    <property type="match status" value="1"/>
</dbReference>
<dbReference type="AlphaFoldDB" id="A0A1B6LTL2"/>
<dbReference type="CDD" id="cd00914">
    <property type="entry name" value="PCD_DCoH_subfamily_b"/>
    <property type="match status" value="1"/>
</dbReference>
<keyword evidence="4" id="KW-0456">Lyase</keyword>
<evidence type="ECO:0000256" key="1">
    <source>
        <dbReference type="ARBA" id="ARBA00001554"/>
    </source>
</evidence>
<sequence length="163" mass="18677">MNLLIYRQWYQSWAMYQRAINSLGGSHCHSLKPVGILSLQSLATICLRSLSTSSVLLKKMALSPKLTDQDREIHLKPLIQNSWVLESGKDAIQKEFLFKDFNQAFSFMTRVALLAEKMDHHPEWFNVYNKVRVTLWSHDVKGLSERDTKMAAFMDTVAASLTA</sequence>
<evidence type="ECO:0000313" key="6">
    <source>
        <dbReference type="EMBL" id="JAT25940.1"/>
    </source>
</evidence>
<name>A0A1B6LTL2_9HEMI</name>
<protein>
    <recommendedName>
        <fullName evidence="3">4a-hydroxytetrahydrobiopterin dehydratase</fullName>
        <ecNumber evidence="3">4.2.1.96</ecNumber>
    </recommendedName>
    <alternativeName>
        <fullName evidence="5">4-alpha-hydroxy-tetrahydropterin dehydratase</fullName>
    </alternativeName>
</protein>
<proteinExistence type="inferred from homology"/>
<comment type="similarity">
    <text evidence="2">Belongs to the pterin-4-alpha-carbinolamine dehydratase family.</text>
</comment>
<dbReference type="InterPro" id="IPR036428">
    <property type="entry name" value="PCD_sf"/>
</dbReference>
<reference evidence="7" key="1">
    <citation type="submission" date="2015-11" db="EMBL/GenBank/DDBJ databases">
        <title>De novo transcriptome assembly of four potential Pierce s Disease insect vectors from Arizona vineyards.</title>
        <authorList>
            <person name="Tassone E.E."/>
        </authorList>
    </citation>
    <scope>NUCLEOTIDE SEQUENCE</scope>
</reference>
<gene>
    <name evidence="7" type="ORF">g.20958</name>
    <name evidence="6" type="ORF">g.20959</name>
</gene>
<dbReference type="EMBL" id="GEBQ01012951">
    <property type="protein sequence ID" value="JAT27026.1"/>
    <property type="molecule type" value="Transcribed_RNA"/>
</dbReference>
<evidence type="ECO:0000256" key="5">
    <source>
        <dbReference type="ARBA" id="ARBA00030497"/>
    </source>
</evidence>
<organism evidence="7">
    <name type="scientific">Graphocephala atropunctata</name>
    <dbReference type="NCBI Taxonomy" id="36148"/>
    <lineage>
        <taxon>Eukaryota</taxon>
        <taxon>Metazoa</taxon>
        <taxon>Ecdysozoa</taxon>
        <taxon>Arthropoda</taxon>
        <taxon>Hexapoda</taxon>
        <taxon>Insecta</taxon>
        <taxon>Pterygota</taxon>
        <taxon>Neoptera</taxon>
        <taxon>Paraneoptera</taxon>
        <taxon>Hemiptera</taxon>
        <taxon>Auchenorrhyncha</taxon>
        <taxon>Membracoidea</taxon>
        <taxon>Cicadellidae</taxon>
        <taxon>Cicadellinae</taxon>
        <taxon>Cicadellini</taxon>
        <taxon>Graphocephala</taxon>
    </lineage>
</organism>
<dbReference type="NCBIfam" id="NF002018">
    <property type="entry name" value="PRK00823.1-3"/>
    <property type="match status" value="1"/>
</dbReference>
<dbReference type="Pfam" id="PF01329">
    <property type="entry name" value="Pterin_4a"/>
    <property type="match status" value="1"/>
</dbReference>
<evidence type="ECO:0000313" key="7">
    <source>
        <dbReference type="EMBL" id="JAT27026.1"/>
    </source>
</evidence>
<dbReference type="PANTHER" id="PTHR12599">
    <property type="entry name" value="PTERIN-4-ALPHA-CARBINOLAMINE DEHYDRATASE"/>
    <property type="match status" value="1"/>
</dbReference>